<protein>
    <recommendedName>
        <fullName evidence="3">HAT C-terminal dimerisation domain-containing protein</fullName>
    </recommendedName>
</protein>
<evidence type="ECO:0008006" key="3">
    <source>
        <dbReference type="Google" id="ProtNLM"/>
    </source>
</evidence>
<accession>A0A815JRC3</accession>
<organism evidence="1 2">
    <name type="scientific">Rotaria sordida</name>
    <dbReference type="NCBI Taxonomy" id="392033"/>
    <lineage>
        <taxon>Eukaryota</taxon>
        <taxon>Metazoa</taxon>
        <taxon>Spiralia</taxon>
        <taxon>Gnathifera</taxon>
        <taxon>Rotifera</taxon>
        <taxon>Eurotatoria</taxon>
        <taxon>Bdelloidea</taxon>
        <taxon>Philodinida</taxon>
        <taxon>Philodinidae</taxon>
        <taxon>Rotaria</taxon>
    </lineage>
</organism>
<dbReference type="EMBL" id="CAJNOU010003272">
    <property type="protein sequence ID" value="CAF1381322.1"/>
    <property type="molecule type" value="Genomic_DNA"/>
</dbReference>
<comment type="caution">
    <text evidence="1">The sequence shown here is derived from an EMBL/GenBank/DDBJ whole genome shotgun (WGS) entry which is preliminary data.</text>
</comment>
<dbReference type="PANTHER" id="PTHR37162:SF1">
    <property type="entry name" value="BED-TYPE DOMAIN-CONTAINING PROTEIN"/>
    <property type="match status" value="1"/>
</dbReference>
<dbReference type="AlphaFoldDB" id="A0A815JRC3"/>
<reference evidence="1" key="1">
    <citation type="submission" date="2021-02" db="EMBL/GenBank/DDBJ databases">
        <authorList>
            <person name="Nowell W R."/>
        </authorList>
    </citation>
    <scope>NUCLEOTIDE SEQUENCE</scope>
</reference>
<dbReference type="SUPFAM" id="SSF53098">
    <property type="entry name" value="Ribonuclease H-like"/>
    <property type="match status" value="1"/>
</dbReference>
<sequence>MLYFFLAKTIDSIFHSTISELNRISATEAVLMFHGVKHSHSYLSQSCTTKLTKKCFSDSILPKNIISLAHEIACNVLAPAFTKYLVKELQSVAYFSICYDISNKRNEKMLPIVAQYFSDFGVKQGIIEFIEQQDESADGLFANIKYVLESHELELEKLCSLGSDNTNVNVGNKHSVFSLFNELIPLLVQVDIQKLEWRNIERCAAYIDAKKIDKDLLYNDFNHLKSKFIQLKDKFDGIDKQVEEFISSNLHLYKQSGTMPNDEVKLCSGDECDVEAESGSDDEDNIRYHKNLQKNLHIRRDYLWAYLLYGEDVPNFKKLVQFVFSIPASNAFCEIIFNYMKYLWNNNRNRMMHNLVSVE</sequence>
<dbReference type="PANTHER" id="PTHR37162">
    <property type="entry name" value="HAT FAMILY DIMERISATION DOMAINCONTAINING PROTEIN-RELATED"/>
    <property type="match status" value="1"/>
</dbReference>
<name>A0A815JRC3_9BILA</name>
<proteinExistence type="predicted"/>
<evidence type="ECO:0000313" key="2">
    <source>
        <dbReference type="Proteomes" id="UP000663889"/>
    </source>
</evidence>
<dbReference type="Proteomes" id="UP000663889">
    <property type="component" value="Unassembled WGS sequence"/>
</dbReference>
<evidence type="ECO:0000313" key="1">
    <source>
        <dbReference type="EMBL" id="CAF1381322.1"/>
    </source>
</evidence>
<gene>
    <name evidence="1" type="ORF">SEV965_LOCUS30431</name>
</gene>
<dbReference type="InterPro" id="IPR012337">
    <property type="entry name" value="RNaseH-like_sf"/>
</dbReference>